<feature type="region of interest" description="Disordered" evidence="1">
    <location>
        <begin position="244"/>
        <end position="266"/>
    </location>
</feature>
<accession>A0A7J6KEK3</accession>
<dbReference type="Pfam" id="PF00899">
    <property type="entry name" value="ThiF"/>
    <property type="match status" value="1"/>
</dbReference>
<dbReference type="InterPro" id="IPR000594">
    <property type="entry name" value="ThiF_NAD_FAD-bd"/>
</dbReference>
<dbReference type="PANTHER" id="PTHR10953">
    <property type="entry name" value="UBIQUITIN-ACTIVATING ENZYME E1"/>
    <property type="match status" value="1"/>
</dbReference>
<dbReference type="InterPro" id="IPR045886">
    <property type="entry name" value="ThiF/MoeB/HesA"/>
</dbReference>
<dbReference type="GO" id="GO:0031510">
    <property type="term" value="C:SUMO activating enzyme complex"/>
    <property type="evidence" value="ECO:0007669"/>
    <property type="project" value="TreeGrafter"/>
</dbReference>
<feature type="domain" description="THIF-type NAD/FAD binding fold" evidence="2">
    <location>
        <begin position="57"/>
        <end position="416"/>
    </location>
</feature>
<protein>
    <recommendedName>
        <fullName evidence="2">THIF-type NAD/FAD binding fold domain-containing protein</fullName>
    </recommendedName>
</protein>
<name>A0A7J6KEK3_TOXGO</name>
<dbReference type="SUPFAM" id="SSF69572">
    <property type="entry name" value="Activating enzymes of the ubiquitin-like proteins"/>
    <property type="match status" value="1"/>
</dbReference>
<organism evidence="3 4">
    <name type="scientific">Toxoplasma gondii</name>
    <dbReference type="NCBI Taxonomy" id="5811"/>
    <lineage>
        <taxon>Eukaryota</taxon>
        <taxon>Sar</taxon>
        <taxon>Alveolata</taxon>
        <taxon>Apicomplexa</taxon>
        <taxon>Conoidasida</taxon>
        <taxon>Coccidia</taxon>
        <taxon>Eucoccidiorida</taxon>
        <taxon>Eimeriorina</taxon>
        <taxon>Sarcocystidae</taxon>
        <taxon>Toxoplasma</taxon>
    </lineage>
</organism>
<keyword evidence="4" id="KW-1185">Reference proteome</keyword>
<dbReference type="GO" id="GO:0019948">
    <property type="term" value="F:SUMO activating enzyme activity"/>
    <property type="evidence" value="ECO:0007669"/>
    <property type="project" value="TreeGrafter"/>
</dbReference>
<dbReference type="VEuPathDB" id="ToxoDB:TGME49_211390"/>
<reference evidence="3 4" key="1">
    <citation type="submission" date="2020-03" db="EMBL/GenBank/DDBJ databases">
        <title>Genome sequence of Toxoplasma gondii RH-88 strain.</title>
        <authorList>
            <person name="Lorenzi H.A."/>
            <person name="Venepally P."/>
            <person name="Rozenberg A."/>
            <person name="Sibley D."/>
        </authorList>
    </citation>
    <scope>NUCLEOTIDE SEQUENCE [LARGE SCALE GENOMIC DNA]</scope>
    <source>
        <strain evidence="3 4">RH-88</strain>
    </source>
</reference>
<gene>
    <name evidence="3" type="ORF">TGRH88_008650</name>
</gene>
<dbReference type="EMBL" id="JAAUHK010000189">
    <property type="protein sequence ID" value="KAF4645049.1"/>
    <property type="molecule type" value="Genomic_DNA"/>
</dbReference>
<evidence type="ECO:0000313" key="3">
    <source>
        <dbReference type="EMBL" id="KAF4645049.1"/>
    </source>
</evidence>
<dbReference type="GO" id="GO:0016925">
    <property type="term" value="P:protein sumoylation"/>
    <property type="evidence" value="ECO:0007669"/>
    <property type="project" value="TreeGrafter"/>
</dbReference>
<dbReference type="Proteomes" id="UP000557509">
    <property type="component" value="Unassembled WGS sequence"/>
</dbReference>
<dbReference type="PANTHER" id="PTHR10953:SF162">
    <property type="entry name" value="SUMO-ACTIVATING ENZYME SUBUNIT 1"/>
    <property type="match status" value="1"/>
</dbReference>
<dbReference type="AlphaFoldDB" id="A0A7J6KEK3"/>
<evidence type="ECO:0000259" key="2">
    <source>
        <dbReference type="Pfam" id="PF00899"/>
    </source>
</evidence>
<dbReference type="Gene3D" id="3.40.50.720">
    <property type="entry name" value="NAD(P)-binding Rossmann-like Domain"/>
    <property type="match status" value="1"/>
</dbReference>
<dbReference type="GO" id="GO:0005737">
    <property type="term" value="C:cytoplasm"/>
    <property type="evidence" value="ECO:0007669"/>
    <property type="project" value="TreeGrafter"/>
</dbReference>
<comment type="caution">
    <text evidence="3">The sequence shown here is derived from an EMBL/GenBank/DDBJ whole genome shotgun (WGS) entry which is preliminary data.</text>
</comment>
<dbReference type="InterPro" id="IPR035985">
    <property type="entry name" value="Ubiquitin-activating_enz"/>
</dbReference>
<evidence type="ECO:0000256" key="1">
    <source>
        <dbReference type="SAM" id="MobiDB-lite"/>
    </source>
</evidence>
<proteinExistence type="predicted"/>
<evidence type="ECO:0000313" key="4">
    <source>
        <dbReference type="Proteomes" id="UP000557509"/>
    </source>
</evidence>
<sequence>MTPSVSLPVSETRGPRLFPGSYLFGTSPERLIASLPSSPAPAPEETVANSLLSHRVFDRQIRLWGVESQRRLLSSHVLLVGLTSIHVELAKNLALSGVRVSVCDSRLVGEVDFSFNFLVNRDAEGQRVATVSLAGLREMAPFVVFEEVAESEFQRLLASLREQDTGAKTQQSTGDQDAGHAVQFVQRFAAISVASEFYPLSSLAPLDALCRRLNVALCSCHCSGTLGFGFLDFHHHTFRVPAPKAQTSQAAGGKATATNGEEESRPHHVMREISFPSLDDMLHCSLGNADRKVDPAIFIYLTLEKWLADKDAKGENEQENGTLSRLLPLPRYDIHPEDEEFAEFAQQLLRHEGGPAAAACEQSPTLLKTLPMMWGCQYTVTAAVVGGILAQELRKYITKEQEPIPNCLVFNSETSTAAVASLPPPGVSVSALKTAV</sequence>